<feature type="repeat" description="WD" evidence="3">
    <location>
        <begin position="90"/>
        <end position="129"/>
    </location>
</feature>
<feature type="repeat" description="WD" evidence="3">
    <location>
        <begin position="259"/>
        <end position="300"/>
    </location>
</feature>
<dbReference type="PROSITE" id="PS50082">
    <property type="entry name" value="WD_REPEATS_2"/>
    <property type="match status" value="5"/>
</dbReference>
<evidence type="ECO:0000256" key="4">
    <source>
        <dbReference type="SAM" id="MobiDB-lite"/>
    </source>
</evidence>
<feature type="repeat" description="WD" evidence="3">
    <location>
        <begin position="133"/>
        <end position="174"/>
    </location>
</feature>
<dbReference type="Proteomes" id="UP000887566">
    <property type="component" value="Unplaced"/>
</dbReference>
<feature type="repeat" description="WD" evidence="3">
    <location>
        <begin position="319"/>
        <end position="360"/>
    </location>
</feature>
<dbReference type="Pfam" id="PF00400">
    <property type="entry name" value="WD40"/>
    <property type="match status" value="5"/>
</dbReference>
<evidence type="ECO:0000313" key="6">
    <source>
        <dbReference type="WBParaSite" id="PSAMB.scaffold899size38983.g9648.t1"/>
    </source>
</evidence>
<evidence type="ECO:0000313" key="5">
    <source>
        <dbReference type="Proteomes" id="UP000887566"/>
    </source>
</evidence>
<evidence type="ECO:0000256" key="2">
    <source>
        <dbReference type="ARBA" id="ARBA00022737"/>
    </source>
</evidence>
<organism evidence="5 6">
    <name type="scientific">Plectus sambesii</name>
    <dbReference type="NCBI Taxonomy" id="2011161"/>
    <lineage>
        <taxon>Eukaryota</taxon>
        <taxon>Metazoa</taxon>
        <taxon>Ecdysozoa</taxon>
        <taxon>Nematoda</taxon>
        <taxon>Chromadorea</taxon>
        <taxon>Plectida</taxon>
        <taxon>Plectina</taxon>
        <taxon>Plectoidea</taxon>
        <taxon>Plectidae</taxon>
        <taxon>Plectus</taxon>
    </lineage>
</organism>
<keyword evidence="5" id="KW-1185">Reference proteome</keyword>
<dbReference type="SUPFAM" id="SSF50998">
    <property type="entry name" value="Quinoprotein alcohol dehydrogenase-like"/>
    <property type="match status" value="1"/>
</dbReference>
<dbReference type="PANTHER" id="PTHR19857:SF8">
    <property type="entry name" value="ANGIO-ASSOCIATED MIGRATORY CELL PROTEIN"/>
    <property type="match status" value="1"/>
</dbReference>
<dbReference type="InterPro" id="IPR015943">
    <property type="entry name" value="WD40/YVTN_repeat-like_dom_sf"/>
</dbReference>
<dbReference type="WBParaSite" id="PSAMB.scaffold899size38983.g9648.t1">
    <property type="protein sequence ID" value="PSAMB.scaffold899size38983.g9648.t1"/>
    <property type="gene ID" value="PSAMB.scaffold899size38983.g9648"/>
</dbReference>
<reference evidence="6" key="1">
    <citation type="submission" date="2022-11" db="UniProtKB">
        <authorList>
            <consortium name="WormBaseParasite"/>
        </authorList>
    </citation>
    <scope>IDENTIFICATION</scope>
</reference>
<feature type="compositionally biased region" description="Acidic residues" evidence="4">
    <location>
        <begin position="50"/>
        <end position="82"/>
    </location>
</feature>
<name>A0A914XNF7_9BILA</name>
<proteinExistence type="predicted"/>
<dbReference type="Gene3D" id="2.130.10.10">
    <property type="entry name" value="YVTN repeat-like/Quinoprotein amine dehydrogenase"/>
    <property type="match status" value="1"/>
</dbReference>
<dbReference type="AlphaFoldDB" id="A0A914XNF7"/>
<feature type="compositionally biased region" description="Acidic residues" evidence="4">
    <location>
        <begin position="18"/>
        <end position="31"/>
    </location>
</feature>
<dbReference type="InterPro" id="IPR011047">
    <property type="entry name" value="Quinoprotein_ADH-like_sf"/>
</dbReference>
<keyword evidence="1 3" id="KW-0853">WD repeat</keyword>
<feature type="repeat" description="WD" evidence="3">
    <location>
        <begin position="229"/>
        <end position="256"/>
    </location>
</feature>
<sequence>MDGFDQNGSGPERPATNEDGDDIDELNEEDIVQIVPLEDFLAADGRILEESADNDDDDDDDEIEDGDMDHDGEEGEEGPSDEVDDAMLTLRGHSKDVFSVHAVDGLLASGGEDDHALLWSLSDNPPAEPQLVVEGHSDSVTFVRFNSKGTLLASGDMSGKIIITNVAKKERVAEYEDMTDLEWLQWHHGADILFAGGGDSMVWMWLIANGQSKVFAGAGPGCTTGCLLPDGKRLLTGYEDGSVRIWTLKDGTHSGLSGAQGHVGPVVSLDAHPTLAIGASGGQDGSVAIFQTDSGKITSVLRLGPRVSKPQSEEEEEEVVSTEHSVEALAFAPTLPWLVTGTNSGSLILWDLNTGAARQNLQHPNGVVKCLWTDTHTLLSVGLDGVSRLWDARDGHVIHEWHGAGQEIFDVTFNPTKNLIATGSRGGNIRIFQP</sequence>
<protein>
    <submittedName>
        <fullName evidence="6">Angio-associated migratory cell protein</fullName>
    </submittedName>
</protein>
<accession>A0A914XNF7</accession>
<dbReference type="InterPro" id="IPR001680">
    <property type="entry name" value="WD40_rpt"/>
</dbReference>
<keyword evidence="2" id="KW-0677">Repeat</keyword>
<evidence type="ECO:0000256" key="3">
    <source>
        <dbReference type="PROSITE-ProRule" id="PRU00221"/>
    </source>
</evidence>
<feature type="region of interest" description="Disordered" evidence="4">
    <location>
        <begin position="1"/>
        <end position="82"/>
    </location>
</feature>
<dbReference type="PANTHER" id="PTHR19857">
    <property type="entry name" value="MITOCHONDRIAL DIVISION PROTEIN 1-RELATED"/>
    <property type="match status" value="1"/>
</dbReference>
<dbReference type="InterPro" id="IPR051179">
    <property type="entry name" value="WD_repeat_multifunction"/>
</dbReference>
<dbReference type="SMART" id="SM00320">
    <property type="entry name" value="WD40"/>
    <property type="match status" value="8"/>
</dbReference>
<evidence type="ECO:0000256" key="1">
    <source>
        <dbReference type="ARBA" id="ARBA00022574"/>
    </source>
</evidence>